<sequence>MQIKFLGLKGENVPWLQWSRFKRQEDSLFVFIWSAVLLHVIFWVLWYFFIAPYPIALTIPLAANLGQFNFLYDYFWPLANTCILALNTTLAFRIYRKDIFSAWLLIGANIFLQIVVLAITLFLISFSRPV</sequence>
<keyword evidence="1" id="KW-0812">Transmembrane</keyword>
<evidence type="ECO:0000313" key="3">
    <source>
        <dbReference type="Proteomes" id="UP000034913"/>
    </source>
</evidence>
<gene>
    <name evidence="2" type="ORF">VF00_C0002G0301</name>
</gene>
<dbReference type="Proteomes" id="UP000034913">
    <property type="component" value="Unassembled WGS sequence"/>
</dbReference>
<keyword evidence="1" id="KW-1133">Transmembrane helix</keyword>
<evidence type="ECO:0000313" key="2">
    <source>
        <dbReference type="EMBL" id="KKW26974.1"/>
    </source>
</evidence>
<comment type="caution">
    <text evidence="2">The sequence shown here is derived from an EMBL/GenBank/DDBJ whole genome shotgun (WGS) entry which is preliminary data.</text>
</comment>
<accession>A0A0G2A420</accession>
<feature type="transmembrane region" description="Helical" evidence="1">
    <location>
        <begin position="28"/>
        <end position="50"/>
    </location>
</feature>
<organism evidence="2 3">
    <name type="scientific">candidate division Kazan bacterium GW2011_GWB1_52_7</name>
    <dbReference type="NCBI Taxonomy" id="1620414"/>
    <lineage>
        <taxon>Bacteria</taxon>
        <taxon>Bacteria division Kazan-3B-28</taxon>
    </lineage>
</organism>
<name>A0A0G2A420_UNCK3</name>
<feature type="transmembrane region" description="Helical" evidence="1">
    <location>
        <begin position="74"/>
        <end position="95"/>
    </location>
</feature>
<feature type="transmembrane region" description="Helical" evidence="1">
    <location>
        <begin position="102"/>
        <end position="126"/>
    </location>
</feature>
<proteinExistence type="predicted"/>
<dbReference type="EMBL" id="LCRB01000002">
    <property type="protein sequence ID" value="KKW26974.1"/>
    <property type="molecule type" value="Genomic_DNA"/>
</dbReference>
<keyword evidence="1" id="KW-0472">Membrane</keyword>
<dbReference type="AlphaFoldDB" id="A0A0G2A420"/>
<evidence type="ECO:0000256" key="1">
    <source>
        <dbReference type="SAM" id="Phobius"/>
    </source>
</evidence>
<protein>
    <submittedName>
        <fullName evidence="2">Uncharacterized protein</fullName>
    </submittedName>
</protein>
<reference evidence="2 3" key="1">
    <citation type="journal article" date="2015" name="Nature">
        <title>rRNA introns, odd ribosomes, and small enigmatic genomes across a large radiation of phyla.</title>
        <authorList>
            <person name="Brown C.T."/>
            <person name="Hug L.A."/>
            <person name="Thomas B.C."/>
            <person name="Sharon I."/>
            <person name="Castelle C.J."/>
            <person name="Singh A."/>
            <person name="Wilkins M.J."/>
            <person name="Williams K.H."/>
            <person name="Banfield J.F."/>
        </authorList>
    </citation>
    <scope>NUCLEOTIDE SEQUENCE [LARGE SCALE GENOMIC DNA]</scope>
</reference>